<dbReference type="SUPFAM" id="SSF111364">
    <property type="entry name" value="Tsx-like channel"/>
    <property type="match status" value="1"/>
</dbReference>
<evidence type="ECO:0008006" key="3">
    <source>
        <dbReference type="Google" id="ProtNLM"/>
    </source>
</evidence>
<reference evidence="2" key="1">
    <citation type="submission" date="2017-08" db="EMBL/GenBank/DDBJ databases">
        <title>Direct submision.</title>
        <authorList>
            <person name="Kim S.-J."/>
            <person name="Rhee S.-K."/>
        </authorList>
    </citation>
    <scope>NUCLEOTIDE SEQUENCE [LARGE SCALE GENOMIC DNA]</scope>
    <source>
        <strain evidence="2">GI5</strain>
    </source>
</reference>
<keyword evidence="2" id="KW-1185">Reference proteome</keyword>
<dbReference type="GO" id="GO:0009279">
    <property type="term" value="C:cell outer membrane"/>
    <property type="evidence" value="ECO:0007669"/>
    <property type="project" value="InterPro"/>
</dbReference>
<dbReference type="AlphaFoldDB" id="A0A2K9LL05"/>
<dbReference type="RefSeq" id="WP_101894243.1">
    <property type="nucleotide sequence ID" value="NZ_CP022684.1"/>
</dbReference>
<dbReference type="KEGG" id="kak:Kalk_10700"/>
<evidence type="ECO:0000313" key="1">
    <source>
        <dbReference type="EMBL" id="AUM12861.1"/>
    </source>
</evidence>
<protein>
    <recommendedName>
        <fullName evidence="3">Ion channel protein Tsx</fullName>
    </recommendedName>
</protein>
<name>A0A2K9LL05_9GAMM</name>
<gene>
    <name evidence="1" type="ORF">Kalk_10700</name>
</gene>
<dbReference type="Gene3D" id="2.40.230.20">
    <property type="entry name" value="Nucleoside-specific channel-forming protein, Tsx-like"/>
    <property type="match status" value="1"/>
</dbReference>
<accession>A0A2K9LL05</accession>
<dbReference type="OrthoDB" id="104801at2"/>
<dbReference type="EMBL" id="CP022684">
    <property type="protein sequence ID" value="AUM12861.1"/>
    <property type="molecule type" value="Genomic_DNA"/>
</dbReference>
<evidence type="ECO:0000313" key="2">
    <source>
        <dbReference type="Proteomes" id="UP000235116"/>
    </source>
</evidence>
<proteinExistence type="predicted"/>
<organism evidence="1 2">
    <name type="scientific">Ketobacter alkanivorans</name>
    <dbReference type="NCBI Taxonomy" id="1917421"/>
    <lineage>
        <taxon>Bacteria</taxon>
        <taxon>Pseudomonadati</taxon>
        <taxon>Pseudomonadota</taxon>
        <taxon>Gammaproteobacteria</taxon>
        <taxon>Pseudomonadales</taxon>
        <taxon>Ketobacteraceae</taxon>
        <taxon>Ketobacter</taxon>
    </lineage>
</organism>
<dbReference type="Proteomes" id="UP000235116">
    <property type="component" value="Chromosome"/>
</dbReference>
<sequence length="230" mass="26530">MMAFAPASDVDAVEVNWSDVSLSALHGNHYQLSDYELTIFTIEWGADYSFGDHFFFIDNKYDEEHDYSAYAELLVRGSVNKNTSWNIQTGWLTDVLVAVRVEHAHPLGEDNQAYGIGTDWRVPGFRYFKVNAFTRRNDMVDDNSMLNLVWGLPFSFGSQSFLYDGFFDWVSGVSGQYATSFNLTSQLKWQVTEVRSQPLYVGVEYVYWNNKYGVRDVNERNLNALIKLHF</sequence>
<dbReference type="InterPro" id="IPR036777">
    <property type="entry name" value="Channel_Tsx-like_sf"/>
</dbReference>